<evidence type="ECO:0000313" key="3">
    <source>
        <dbReference type="Proteomes" id="UP000193922"/>
    </source>
</evidence>
<dbReference type="AlphaFoldDB" id="A0A1Y1W849"/>
<dbReference type="EMBL" id="MCFD01000007">
    <property type="protein sequence ID" value="ORX69518.1"/>
    <property type="molecule type" value="Genomic_DNA"/>
</dbReference>
<sequence length="172" mass="19361">MCLVDTPQSNTPRRTNPSLPFPQHSSSGTLAGRWWLRGVLFSVFCMVYTTFCAKENLIFSFPEDAKKGPVGERGGRWLATGVHRVSCTHPPFPPNTGSRLGRNKRYLTKIIHIKLRTQQTTGDRTSFRALFHNIFSCFHSSSTLLCEPIFIAAQLHHSHPYIHIPTAITTTP</sequence>
<proteinExistence type="predicted"/>
<name>A0A1Y1W849_9FUNG</name>
<feature type="region of interest" description="Disordered" evidence="1">
    <location>
        <begin position="1"/>
        <end position="26"/>
    </location>
</feature>
<protein>
    <submittedName>
        <fullName evidence="2">Uncharacterized protein</fullName>
    </submittedName>
</protein>
<evidence type="ECO:0000256" key="1">
    <source>
        <dbReference type="SAM" id="MobiDB-lite"/>
    </source>
</evidence>
<dbReference type="RefSeq" id="XP_040743206.1">
    <property type="nucleotide sequence ID" value="XM_040883677.1"/>
</dbReference>
<accession>A0A1Y1W849</accession>
<evidence type="ECO:0000313" key="2">
    <source>
        <dbReference type="EMBL" id="ORX69518.1"/>
    </source>
</evidence>
<gene>
    <name evidence="2" type="ORF">DL89DRAFT_162370</name>
</gene>
<reference evidence="2 3" key="1">
    <citation type="submission" date="2016-07" db="EMBL/GenBank/DDBJ databases">
        <title>Pervasive Adenine N6-methylation of Active Genes in Fungi.</title>
        <authorList>
            <consortium name="DOE Joint Genome Institute"/>
            <person name="Mondo S.J."/>
            <person name="Dannebaum R.O."/>
            <person name="Kuo R.C."/>
            <person name="Labutti K."/>
            <person name="Haridas S."/>
            <person name="Kuo A."/>
            <person name="Salamov A."/>
            <person name="Ahrendt S.R."/>
            <person name="Lipzen A."/>
            <person name="Sullivan W."/>
            <person name="Andreopoulos W.B."/>
            <person name="Clum A."/>
            <person name="Lindquist E."/>
            <person name="Daum C."/>
            <person name="Ramamoorthy G.K."/>
            <person name="Gryganskyi A."/>
            <person name="Culley D."/>
            <person name="Magnuson J.K."/>
            <person name="James T.Y."/>
            <person name="O'Malley M.A."/>
            <person name="Stajich J.E."/>
            <person name="Spatafora J.W."/>
            <person name="Visel A."/>
            <person name="Grigoriev I.V."/>
        </authorList>
    </citation>
    <scope>NUCLEOTIDE SEQUENCE [LARGE SCALE GENOMIC DNA]</scope>
    <source>
        <strain evidence="2 3">ATCC 12442</strain>
    </source>
</reference>
<comment type="caution">
    <text evidence="2">The sequence shown here is derived from an EMBL/GenBank/DDBJ whole genome shotgun (WGS) entry which is preliminary data.</text>
</comment>
<keyword evidence="3" id="KW-1185">Reference proteome</keyword>
<dbReference type="GeneID" id="63800325"/>
<organism evidence="2 3">
    <name type="scientific">Linderina pennispora</name>
    <dbReference type="NCBI Taxonomy" id="61395"/>
    <lineage>
        <taxon>Eukaryota</taxon>
        <taxon>Fungi</taxon>
        <taxon>Fungi incertae sedis</taxon>
        <taxon>Zoopagomycota</taxon>
        <taxon>Kickxellomycotina</taxon>
        <taxon>Kickxellomycetes</taxon>
        <taxon>Kickxellales</taxon>
        <taxon>Kickxellaceae</taxon>
        <taxon>Linderina</taxon>
    </lineage>
</organism>
<dbReference type="Proteomes" id="UP000193922">
    <property type="component" value="Unassembled WGS sequence"/>
</dbReference>